<sequence length="182" mass="20095">MNNPVLRGRIIFVALVLMFALPAVIAKTVLVNHWYHSGVTNKGVLVEPKASYQSLGMENPYNGQQWQLAYVLPAECDQFCQQQVYLLGQSHIALGKYQSRVAPVLLVSASSDLGDLPTDTWGVVSATGELSHVVADFEYVIVDPLGQLVMRYPKADSQEQLINQSKDVLADLRKLLKLSRVG</sequence>
<dbReference type="AlphaFoldDB" id="A0A0M0HRT4"/>
<keyword evidence="2" id="KW-1185">Reference proteome</keyword>
<organism evidence="1 2">
    <name type="scientific">Vibrio nereis</name>
    <dbReference type="NCBI Taxonomy" id="693"/>
    <lineage>
        <taxon>Bacteria</taxon>
        <taxon>Pseudomonadati</taxon>
        <taxon>Pseudomonadota</taxon>
        <taxon>Gammaproteobacteria</taxon>
        <taxon>Vibrionales</taxon>
        <taxon>Vibrionaceae</taxon>
        <taxon>Vibrio</taxon>
    </lineage>
</organism>
<accession>A0A0M0HRT4</accession>
<dbReference type="RefSeq" id="WP_053394432.1">
    <property type="nucleotide sequence ID" value="NZ_CANLZT010000001.1"/>
</dbReference>
<dbReference type="EMBL" id="LHPJ01000004">
    <property type="protein sequence ID" value="KOO04774.1"/>
    <property type="molecule type" value="Genomic_DNA"/>
</dbReference>
<reference evidence="2" key="1">
    <citation type="submission" date="2015-08" db="EMBL/GenBank/DDBJ databases">
        <title>Vibrio galatheae sp. nov., a novel member of the Vibrionaceae family isolated from the Solomon Islands.</title>
        <authorList>
            <person name="Giubergia S."/>
            <person name="Machado H."/>
            <person name="Mateiu R.V."/>
            <person name="Gram L."/>
        </authorList>
    </citation>
    <scope>NUCLEOTIDE SEQUENCE [LARGE SCALE GENOMIC DNA]</scope>
    <source>
        <strain evidence="2">DSM 19584</strain>
    </source>
</reference>
<evidence type="ECO:0000313" key="1">
    <source>
        <dbReference type="EMBL" id="KOO04774.1"/>
    </source>
</evidence>
<name>A0A0M0HRT4_VIBNE</name>
<proteinExistence type="predicted"/>
<comment type="caution">
    <text evidence="1">The sequence shown here is derived from an EMBL/GenBank/DDBJ whole genome shotgun (WGS) entry which is preliminary data.</text>
</comment>
<dbReference type="OrthoDB" id="9785445at2"/>
<protein>
    <recommendedName>
        <fullName evidence="3">Cytochrome oxidase biogenesis cluster protein</fullName>
    </recommendedName>
</protein>
<dbReference type="Proteomes" id="UP000037515">
    <property type="component" value="Unassembled WGS sequence"/>
</dbReference>
<evidence type="ECO:0008006" key="3">
    <source>
        <dbReference type="Google" id="ProtNLM"/>
    </source>
</evidence>
<dbReference type="PATRIC" id="fig|693.5.peg.739"/>
<evidence type="ECO:0000313" key="2">
    <source>
        <dbReference type="Proteomes" id="UP000037515"/>
    </source>
</evidence>
<gene>
    <name evidence="1" type="ORF">AKJ17_03660</name>
</gene>
<dbReference type="STRING" id="693.AKJ17_03660"/>